<gene>
    <name evidence="2" type="ORF">BLNAU_19630</name>
</gene>
<dbReference type="Proteomes" id="UP001281761">
    <property type="component" value="Unassembled WGS sequence"/>
</dbReference>
<evidence type="ECO:0000256" key="1">
    <source>
        <dbReference type="SAM" id="Phobius"/>
    </source>
</evidence>
<comment type="caution">
    <text evidence="2">The sequence shown here is derived from an EMBL/GenBank/DDBJ whole genome shotgun (WGS) entry which is preliminary data.</text>
</comment>
<dbReference type="PANTHER" id="PTHR46880">
    <property type="entry name" value="RAS-ASSOCIATING DOMAIN-CONTAINING PROTEIN"/>
    <property type="match status" value="1"/>
</dbReference>
<organism evidence="2 3">
    <name type="scientific">Blattamonas nauphoetae</name>
    <dbReference type="NCBI Taxonomy" id="2049346"/>
    <lineage>
        <taxon>Eukaryota</taxon>
        <taxon>Metamonada</taxon>
        <taxon>Preaxostyla</taxon>
        <taxon>Oxymonadida</taxon>
        <taxon>Blattamonas</taxon>
    </lineage>
</organism>
<feature type="transmembrane region" description="Helical" evidence="1">
    <location>
        <begin position="667"/>
        <end position="685"/>
    </location>
</feature>
<name>A0ABQ9X106_9EUKA</name>
<protein>
    <recommendedName>
        <fullName evidence="4">HAT C-terminal dimerisation domain-containing protein</fullName>
    </recommendedName>
</protein>
<accession>A0ABQ9X106</accession>
<evidence type="ECO:0000313" key="3">
    <source>
        <dbReference type="Proteomes" id="UP001281761"/>
    </source>
</evidence>
<dbReference type="EMBL" id="JARBJD010000260">
    <property type="protein sequence ID" value="KAK2945458.1"/>
    <property type="molecule type" value="Genomic_DNA"/>
</dbReference>
<dbReference type="SUPFAM" id="SSF53098">
    <property type="entry name" value="Ribonuclease H-like"/>
    <property type="match status" value="1"/>
</dbReference>
<dbReference type="InterPro" id="IPR012337">
    <property type="entry name" value="RNaseH-like_sf"/>
</dbReference>
<proteinExistence type="predicted"/>
<feature type="transmembrane region" description="Helical" evidence="1">
    <location>
        <begin position="697"/>
        <end position="719"/>
    </location>
</feature>
<keyword evidence="3" id="KW-1185">Reference proteome</keyword>
<evidence type="ECO:0008006" key="4">
    <source>
        <dbReference type="Google" id="ProtNLM"/>
    </source>
</evidence>
<sequence length="724" mass="81251">MAEQPIPPFNDLSTQSQLLLTEFAKETSPNESPFEFVKGLGIRCKLCFACLGGKYRTPQSFIDTPSQTRKLCDLRKHINSSRHQKSMGTMQVISTPTLLHPPIYPTDVFKTLVQNLFKSSSFPFFSLSLDTSRDKTGEDHLLSGAGNVVCDEVMKVVKKKELSILQCVSTSTDGASSMRGEGKGFLGAIRREGFSGIHIHCQVHKVQLSLLHVLQNRNHRPFRSAVKVVGRMATFLKASSKRRDMLKQFQKMKNNSVQSIPLIHKIRWTSTFRSVSHAIACFESAKSVMNVVGSQKKKHLYLKSVWSSRLMKRLILLRTVLSEINNLTIRLQTTDLNLFQALDATVECCERLFNRTHPGELLKQITDRPFGEARESFVILVNDTLSFADDLITNLRRDLFDGNHLDFYLLFGSLDRKRKPSKEAFLSLLERYKSAVSLIQLPTIKSEFHSFKEMIINSPVLFPLSTHHRVAVFLQSQTNQQLYPRIFTLTKIALLVQPTSVLPERGFSQTTRTKTPFRSHLSSEALAMQSVIVANSKPSLSEEELNTLFTQYCHKYPRPRYQPYSRAKQTPIHHVPSLPPISVPSIPSPPFIPHSMSGQNLSTVQISTIESHTWKPNRTTLLPSPFIHSSSRIGISPCSLVSRINTSSYLGSPHPTLVAAILPIPQLFAAILPIPQLFAAILPIPQLFAAILPIPQLFAAILPIPQLFAAILPIPQLVISVPSF</sequence>
<keyword evidence="1" id="KW-0472">Membrane</keyword>
<dbReference type="PANTHER" id="PTHR46880:SF5">
    <property type="entry name" value="DUF4371 DOMAIN-CONTAINING PROTEIN"/>
    <property type="match status" value="1"/>
</dbReference>
<evidence type="ECO:0000313" key="2">
    <source>
        <dbReference type="EMBL" id="KAK2945458.1"/>
    </source>
</evidence>
<keyword evidence="1" id="KW-1133">Transmembrane helix</keyword>
<keyword evidence="1" id="KW-0812">Transmembrane</keyword>
<reference evidence="2 3" key="1">
    <citation type="journal article" date="2022" name="bioRxiv">
        <title>Genomics of Preaxostyla Flagellates Illuminates Evolutionary Transitions and the Path Towards Mitochondrial Loss.</title>
        <authorList>
            <person name="Novak L.V.F."/>
            <person name="Treitli S.C."/>
            <person name="Pyrih J."/>
            <person name="Halakuc P."/>
            <person name="Pipaliya S.V."/>
            <person name="Vacek V."/>
            <person name="Brzon O."/>
            <person name="Soukal P."/>
            <person name="Eme L."/>
            <person name="Dacks J.B."/>
            <person name="Karnkowska A."/>
            <person name="Elias M."/>
            <person name="Hampl V."/>
        </authorList>
    </citation>
    <scope>NUCLEOTIDE SEQUENCE [LARGE SCALE GENOMIC DNA]</scope>
    <source>
        <strain evidence="2">NAU3</strain>
        <tissue evidence="2">Gut</tissue>
    </source>
</reference>